<keyword evidence="12" id="KW-0407">Ion channel</keyword>
<dbReference type="PANTHER" id="PTHR42643:SF24">
    <property type="entry name" value="IONOTROPIC RECEPTOR 60A"/>
    <property type="match status" value="1"/>
</dbReference>
<keyword evidence="17" id="KW-1185">Reference proteome</keyword>
<organism evidence="16 17">
    <name type="scientific">Penaeus vannamei</name>
    <name type="common">Whiteleg shrimp</name>
    <name type="synonym">Litopenaeus vannamei</name>
    <dbReference type="NCBI Taxonomy" id="6689"/>
    <lineage>
        <taxon>Eukaryota</taxon>
        <taxon>Metazoa</taxon>
        <taxon>Ecdysozoa</taxon>
        <taxon>Arthropoda</taxon>
        <taxon>Crustacea</taxon>
        <taxon>Multicrustacea</taxon>
        <taxon>Malacostraca</taxon>
        <taxon>Eumalacostraca</taxon>
        <taxon>Eucarida</taxon>
        <taxon>Decapoda</taxon>
        <taxon>Dendrobranchiata</taxon>
        <taxon>Penaeoidea</taxon>
        <taxon>Penaeidae</taxon>
        <taxon>Penaeus</taxon>
    </lineage>
</organism>
<keyword evidence="14" id="KW-0732">Signal</keyword>
<evidence type="ECO:0000259" key="15">
    <source>
        <dbReference type="SMART" id="SM00918"/>
    </source>
</evidence>
<evidence type="ECO:0000256" key="7">
    <source>
        <dbReference type="ARBA" id="ARBA00023065"/>
    </source>
</evidence>
<keyword evidence="5 13" id="KW-0812">Transmembrane</keyword>
<accession>A0A3R7LW85</accession>
<keyword evidence="9 16" id="KW-0675">Receptor</keyword>
<comment type="subcellular location">
    <subcellularLocation>
        <location evidence="1">Cell membrane</location>
        <topology evidence="1">Multi-pass membrane protein</topology>
    </subcellularLocation>
</comment>
<dbReference type="OrthoDB" id="6373312at2759"/>
<reference evidence="16 17" key="1">
    <citation type="submission" date="2018-04" db="EMBL/GenBank/DDBJ databases">
        <authorList>
            <person name="Zhang X."/>
            <person name="Yuan J."/>
            <person name="Li F."/>
            <person name="Xiang J."/>
        </authorList>
    </citation>
    <scope>NUCLEOTIDE SEQUENCE [LARGE SCALE GENOMIC DNA]</scope>
    <source>
        <tissue evidence="16">Muscle</tissue>
    </source>
</reference>
<evidence type="ECO:0000256" key="2">
    <source>
        <dbReference type="ARBA" id="ARBA00008685"/>
    </source>
</evidence>
<dbReference type="Gene3D" id="1.10.287.70">
    <property type="match status" value="1"/>
</dbReference>
<evidence type="ECO:0000256" key="8">
    <source>
        <dbReference type="ARBA" id="ARBA00023136"/>
    </source>
</evidence>
<comment type="caution">
    <text evidence="16">The sequence shown here is derived from an EMBL/GenBank/DDBJ whole genome shotgun (WGS) entry which is preliminary data.</text>
</comment>
<dbReference type="InterPro" id="IPR001320">
    <property type="entry name" value="Iontro_rcpt_C"/>
</dbReference>
<evidence type="ECO:0000256" key="1">
    <source>
        <dbReference type="ARBA" id="ARBA00004651"/>
    </source>
</evidence>
<gene>
    <name evidence="16" type="ORF">C7M84_021399</name>
</gene>
<evidence type="ECO:0000256" key="4">
    <source>
        <dbReference type="ARBA" id="ARBA00022475"/>
    </source>
</evidence>
<feature type="signal peptide" evidence="14">
    <location>
        <begin position="1"/>
        <end position="19"/>
    </location>
</feature>
<sequence>MAGFTQLFAFCFCLMAGASFPPRPESNGDVIQETLTQLVSGPLREDDLFFLLDSKAEREWRTTSASFAQRPSASTLSSTHDGFLSGSFPRWITSGSEVTPVVVFLEDPLALLDALGAGHAWDPTRLVLVCLSAEANMTRILGHPTVQRSEFIFALQTARRHGATAFEASTSLPMNRDSRGRSLLKSPLGFWDPQVFNTRRDIFPPRFNNFGGQELALATWCDDTPYLYLREGECTGANVEVFRMIASKLNFSFDIQMEPADQSWGTLENGTWVGMMADLERNGKHVAINYFLLNSDRARDFDFTYPYHSEGFAFLIHLPPPLPNWNRVLYPFSAGMWGAVIASTCLVATSLALLLGCVDGAPDVSSTIIKVGAGVLRQSVVVRSSPEWARVWLCCWWLAAIIISTAYTGKLIAFLTVPAYPKRPETVQELADSHIRLWICDYGNFVPGALRSSSHPALAKLAQKLDMDPLNDDDYYGSGFARLRKGTHAVLETFSYLGYLQIQSNLSAISYIMKSQ</sequence>
<dbReference type="InterPro" id="IPR019594">
    <property type="entry name" value="Glu/Gly-bd"/>
</dbReference>
<keyword evidence="3" id="KW-0813">Transport</keyword>
<evidence type="ECO:0000256" key="9">
    <source>
        <dbReference type="ARBA" id="ARBA00023170"/>
    </source>
</evidence>
<keyword evidence="8 13" id="KW-0472">Membrane</keyword>
<dbReference type="Proteomes" id="UP000283509">
    <property type="component" value="Unassembled WGS sequence"/>
</dbReference>
<dbReference type="SUPFAM" id="SSF53850">
    <property type="entry name" value="Periplasmic binding protein-like II"/>
    <property type="match status" value="1"/>
</dbReference>
<keyword evidence="7" id="KW-0406">Ion transport</keyword>
<keyword evidence="6 13" id="KW-1133">Transmembrane helix</keyword>
<dbReference type="PANTHER" id="PTHR42643">
    <property type="entry name" value="IONOTROPIC RECEPTOR 20A-RELATED"/>
    <property type="match status" value="1"/>
</dbReference>
<evidence type="ECO:0000256" key="6">
    <source>
        <dbReference type="ARBA" id="ARBA00022989"/>
    </source>
</evidence>
<dbReference type="GO" id="GO:0005886">
    <property type="term" value="C:plasma membrane"/>
    <property type="evidence" value="ECO:0007669"/>
    <property type="project" value="UniProtKB-SubCell"/>
</dbReference>
<feature type="domain" description="Ionotropic glutamate receptor L-glutamate and glycine-binding" evidence="15">
    <location>
        <begin position="225"/>
        <end position="281"/>
    </location>
</feature>
<name>A0A3R7LW85_PENVA</name>
<feature type="non-terminal residue" evidence="16">
    <location>
        <position position="516"/>
    </location>
</feature>
<evidence type="ECO:0000256" key="11">
    <source>
        <dbReference type="ARBA" id="ARBA00023286"/>
    </source>
</evidence>
<reference evidence="16 17" key="2">
    <citation type="submission" date="2019-01" db="EMBL/GenBank/DDBJ databases">
        <title>The decoding of complex shrimp genome reveals the adaptation for benthos swimmer, frequently molting mechanism and breeding impact on genome.</title>
        <authorList>
            <person name="Sun Y."/>
            <person name="Gao Y."/>
            <person name="Yu Y."/>
        </authorList>
    </citation>
    <scope>NUCLEOTIDE SEQUENCE [LARGE SCALE GENOMIC DNA]</scope>
    <source>
        <tissue evidence="16">Muscle</tissue>
    </source>
</reference>
<evidence type="ECO:0000256" key="5">
    <source>
        <dbReference type="ARBA" id="ARBA00022692"/>
    </source>
</evidence>
<comment type="similarity">
    <text evidence="2">Belongs to the glutamate-gated ion channel (TC 1.A.10.1) family.</text>
</comment>
<feature type="chain" id="PRO_5018565517" evidence="14">
    <location>
        <begin position="20"/>
        <end position="516"/>
    </location>
</feature>
<evidence type="ECO:0000256" key="13">
    <source>
        <dbReference type="SAM" id="Phobius"/>
    </source>
</evidence>
<evidence type="ECO:0000256" key="14">
    <source>
        <dbReference type="SAM" id="SignalP"/>
    </source>
</evidence>
<dbReference type="GO" id="GO:0050906">
    <property type="term" value="P:detection of stimulus involved in sensory perception"/>
    <property type="evidence" value="ECO:0007669"/>
    <property type="project" value="UniProtKB-ARBA"/>
</dbReference>
<dbReference type="Pfam" id="PF00060">
    <property type="entry name" value="Lig_chan"/>
    <property type="match status" value="1"/>
</dbReference>
<proteinExistence type="inferred from homology"/>
<evidence type="ECO:0000256" key="10">
    <source>
        <dbReference type="ARBA" id="ARBA00023180"/>
    </source>
</evidence>
<feature type="transmembrane region" description="Helical" evidence="13">
    <location>
        <begin position="396"/>
        <end position="417"/>
    </location>
</feature>
<evidence type="ECO:0000313" key="16">
    <source>
        <dbReference type="EMBL" id="ROT60924.1"/>
    </source>
</evidence>
<dbReference type="EMBL" id="QCYY01004485">
    <property type="protein sequence ID" value="ROT60924.1"/>
    <property type="molecule type" value="Genomic_DNA"/>
</dbReference>
<evidence type="ECO:0000256" key="3">
    <source>
        <dbReference type="ARBA" id="ARBA00022448"/>
    </source>
</evidence>
<dbReference type="InterPro" id="IPR052192">
    <property type="entry name" value="Insect_Ionotropic_Sensory_Rcpt"/>
</dbReference>
<evidence type="ECO:0000313" key="17">
    <source>
        <dbReference type="Proteomes" id="UP000283509"/>
    </source>
</evidence>
<dbReference type="AlphaFoldDB" id="A0A3R7LW85"/>
<dbReference type="Gene3D" id="3.40.190.10">
    <property type="entry name" value="Periplasmic binding protein-like II"/>
    <property type="match status" value="1"/>
</dbReference>
<dbReference type="SMART" id="SM00918">
    <property type="entry name" value="Lig_chan-Glu_bd"/>
    <property type="match status" value="1"/>
</dbReference>
<keyword evidence="11" id="KW-1071">Ligand-gated ion channel</keyword>
<keyword evidence="10" id="KW-0325">Glycoprotein</keyword>
<keyword evidence="4" id="KW-1003">Cell membrane</keyword>
<protein>
    <submittedName>
        <fullName evidence="16">Variant Ionotropic Glutamate Receptor</fullName>
    </submittedName>
</protein>
<dbReference type="Pfam" id="PF10613">
    <property type="entry name" value="Lig_chan-Glu_bd"/>
    <property type="match status" value="1"/>
</dbReference>
<evidence type="ECO:0000256" key="12">
    <source>
        <dbReference type="ARBA" id="ARBA00023303"/>
    </source>
</evidence>
<dbReference type="GO" id="GO:0015276">
    <property type="term" value="F:ligand-gated monoatomic ion channel activity"/>
    <property type="evidence" value="ECO:0007669"/>
    <property type="project" value="InterPro"/>
</dbReference>